<dbReference type="Proteomes" id="UP000634134">
    <property type="component" value="Unassembled WGS sequence"/>
</dbReference>
<sequence>MNKKKLLQIGYSGLSGATYVGLCTVEGDINRKWDHHFLFIGIEEIAIANKDKCNELNIPYSFIHKSKGLDLKAWWTAIKIYFKIRPSAIIIHGTSELIIPLFFLKQINHGSIFIIEHTPTKLKTKAEWFFSNLSLLLSDQVCLANKVYQSQYQKNILFFKQKKISLIHNGINIFQFKPSMNKCHDSETIILGMASRLDHEKDHITILRALCILKENGYNHLQYVIIGDGPDKKYIEDMIDSLDLTKEVKLLGSVGLSEVAKQLQELDIYVHSSKGETMSLSIMQAMATGLPIVATNVEGINNNVEDGVDGLLFALGDEQSCFEKIKMLIDNPSKRDFLGNNALHKAKTEYSHISLFKNIDRLILNSKAQQSY</sequence>
<dbReference type="EMBL" id="JACYGY010000001">
    <property type="protein sequence ID" value="MBE9465022.1"/>
    <property type="molecule type" value="Genomic_DNA"/>
</dbReference>
<protein>
    <submittedName>
        <fullName evidence="2">Glycosyltransferase</fullName>
    </submittedName>
</protein>
<evidence type="ECO:0000259" key="1">
    <source>
        <dbReference type="Pfam" id="PF00534"/>
    </source>
</evidence>
<dbReference type="PANTHER" id="PTHR12526:SF630">
    <property type="entry name" value="GLYCOSYLTRANSFERASE"/>
    <property type="match status" value="1"/>
</dbReference>
<dbReference type="InterPro" id="IPR001296">
    <property type="entry name" value="Glyco_trans_1"/>
</dbReference>
<dbReference type="Pfam" id="PF00534">
    <property type="entry name" value="Glycos_transf_1"/>
    <property type="match status" value="1"/>
</dbReference>
<organism evidence="2 3">
    <name type="scientific">Dyadobacter subterraneus</name>
    <dbReference type="NCBI Taxonomy" id="2773304"/>
    <lineage>
        <taxon>Bacteria</taxon>
        <taxon>Pseudomonadati</taxon>
        <taxon>Bacteroidota</taxon>
        <taxon>Cytophagia</taxon>
        <taxon>Cytophagales</taxon>
        <taxon>Spirosomataceae</taxon>
        <taxon>Dyadobacter</taxon>
    </lineage>
</organism>
<evidence type="ECO:0000313" key="2">
    <source>
        <dbReference type="EMBL" id="MBE9465022.1"/>
    </source>
</evidence>
<reference evidence="3" key="1">
    <citation type="submission" date="2023-07" db="EMBL/GenBank/DDBJ databases">
        <title>Dyadobacter sp. nov 'subterranea' isolated from contaminted grondwater.</title>
        <authorList>
            <person name="Szabo I."/>
            <person name="Al-Omari J."/>
            <person name="Szerdahelyi S.G."/>
            <person name="Rado J."/>
        </authorList>
    </citation>
    <scope>NUCLEOTIDE SEQUENCE [LARGE SCALE GENOMIC DNA]</scope>
    <source>
        <strain evidence="3">UP-52</strain>
    </source>
</reference>
<dbReference type="RefSeq" id="WP_194123045.1">
    <property type="nucleotide sequence ID" value="NZ_JACYGY010000001.1"/>
</dbReference>
<proteinExistence type="predicted"/>
<dbReference type="SUPFAM" id="SSF53756">
    <property type="entry name" value="UDP-Glycosyltransferase/glycogen phosphorylase"/>
    <property type="match status" value="1"/>
</dbReference>
<comment type="caution">
    <text evidence="2">The sequence shown here is derived from an EMBL/GenBank/DDBJ whole genome shotgun (WGS) entry which is preliminary data.</text>
</comment>
<accession>A0ABR9WHQ4</accession>
<gene>
    <name evidence="2" type="ORF">IEE83_24310</name>
</gene>
<dbReference type="PANTHER" id="PTHR12526">
    <property type="entry name" value="GLYCOSYLTRANSFERASE"/>
    <property type="match status" value="1"/>
</dbReference>
<dbReference type="Gene3D" id="3.40.50.2000">
    <property type="entry name" value="Glycogen Phosphorylase B"/>
    <property type="match status" value="2"/>
</dbReference>
<evidence type="ECO:0000313" key="3">
    <source>
        <dbReference type="Proteomes" id="UP000634134"/>
    </source>
</evidence>
<keyword evidence="3" id="KW-1185">Reference proteome</keyword>
<feature type="domain" description="Glycosyl transferase family 1" evidence="1">
    <location>
        <begin position="185"/>
        <end position="342"/>
    </location>
</feature>
<name>A0ABR9WHQ4_9BACT</name>